<gene>
    <name evidence="4" type="ORF">VC81_07195</name>
</gene>
<dbReference type="EMBL" id="JZCR01000018">
    <property type="protein sequence ID" value="KJW12684.1"/>
    <property type="molecule type" value="Genomic_DNA"/>
</dbReference>
<dbReference type="PANTHER" id="PTHR12304:SF46">
    <property type="entry name" value="INOSINE-ADENOSINE-GUANOSINE-NUCLEOSIDE HYDROLASE"/>
    <property type="match status" value="1"/>
</dbReference>
<dbReference type="AlphaFoldDB" id="A0A0F3RSU5"/>
<keyword evidence="1" id="KW-0378">Hydrolase</keyword>
<dbReference type="Proteomes" id="UP000033491">
    <property type="component" value="Unassembled WGS sequence"/>
</dbReference>
<evidence type="ECO:0000313" key="4">
    <source>
        <dbReference type="EMBL" id="KJW12684.1"/>
    </source>
</evidence>
<dbReference type="GO" id="GO:0006152">
    <property type="term" value="P:purine nucleoside catabolic process"/>
    <property type="evidence" value="ECO:0007669"/>
    <property type="project" value="TreeGrafter"/>
</dbReference>
<name>A0A0F3RSU5_9LACO</name>
<dbReference type="GO" id="GO:0008477">
    <property type="term" value="F:purine nucleosidase activity"/>
    <property type="evidence" value="ECO:0007669"/>
    <property type="project" value="TreeGrafter"/>
</dbReference>
<evidence type="ECO:0000256" key="2">
    <source>
        <dbReference type="ARBA" id="ARBA00023295"/>
    </source>
</evidence>
<dbReference type="PATRIC" id="fig|216463.3.peg.545"/>
<protein>
    <submittedName>
        <fullName evidence="4">ABC transporter substrate-binding protein</fullName>
    </submittedName>
</protein>
<evidence type="ECO:0000256" key="1">
    <source>
        <dbReference type="ARBA" id="ARBA00022801"/>
    </source>
</evidence>
<dbReference type="Gene3D" id="3.90.245.10">
    <property type="entry name" value="Ribonucleoside hydrolase-like"/>
    <property type="match status" value="1"/>
</dbReference>
<dbReference type="InterPro" id="IPR023186">
    <property type="entry name" value="IUNH"/>
</dbReference>
<dbReference type="CDD" id="cd02647">
    <property type="entry name" value="nuc_hydro_TvIAG"/>
    <property type="match status" value="1"/>
</dbReference>
<comment type="caution">
    <text evidence="4">The sequence shown here is derived from an EMBL/GenBank/DDBJ whole genome shotgun (WGS) entry which is preliminary data.</text>
</comment>
<reference evidence="4 5" key="1">
    <citation type="submission" date="2015-03" db="EMBL/GenBank/DDBJ databases">
        <authorList>
            <person name="Zheng J."/>
            <person name="Ganezle M."/>
        </authorList>
    </citation>
    <scope>NUCLEOTIDE SEQUENCE [LARGE SCALE GENOMIC DNA]</scope>
    <source>
        <strain evidence="4 5">LP38</strain>
    </source>
</reference>
<feature type="domain" description="Inosine/uridine-preferring nucleoside hydrolase" evidence="3">
    <location>
        <begin position="4"/>
        <end position="301"/>
    </location>
</feature>
<organism evidence="4 5">
    <name type="scientific">Levilactobacillus spicheri</name>
    <dbReference type="NCBI Taxonomy" id="216463"/>
    <lineage>
        <taxon>Bacteria</taxon>
        <taxon>Bacillati</taxon>
        <taxon>Bacillota</taxon>
        <taxon>Bacilli</taxon>
        <taxon>Lactobacillales</taxon>
        <taxon>Lactobacillaceae</taxon>
        <taxon>Levilactobacillus</taxon>
    </lineage>
</organism>
<dbReference type="PANTHER" id="PTHR12304">
    <property type="entry name" value="INOSINE-URIDINE PREFERRING NUCLEOSIDE HYDROLASE"/>
    <property type="match status" value="1"/>
</dbReference>
<dbReference type="GO" id="GO:0005829">
    <property type="term" value="C:cytosol"/>
    <property type="evidence" value="ECO:0007669"/>
    <property type="project" value="TreeGrafter"/>
</dbReference>
<dbReference type="RefSeq" id="WP_045807397.1">
    <property type="nucleotide sequence ID" value="NZ_JZCR01000018.1"/>
</dbReference>
<dbReference type="SUPFAM" id="SSF53590">
    <property type="entry name" value="Nucleoside hydrolase"/>
    <property type="match status" value="1"/>
</dbReference>
<dbReference type="InterPro" id="IPR001910">
    <property type="entry name" value="Inosine/uridine_hydrolase_dom"/>
</dbReference>
<dbReference type="STRING" id="216463.VC81_07195"/>
<sequence>MRNVYFNHDGSVDDLVSLLLLLQMPDVHLTGVGVVGADSYLEPALSASRKIIDRFGKGAQLNVAASNSRGVHPFPKEWRMDAFSLDALPILNESGTVTTPVASKPAHLDLIDKVQETPGKTTLVMTGPLTDLARALETDPAITAKIDKLYWMGGTFDGRGNVAEPEQDGTTEWNAYWDPQAVKTVWDSDLAIQMVGLESTRQVPLTPAIRQHWATLRQHPAIDFIGQGYALVPPLEHFETNSTYFLWDVLTTVASDTPSIVTTKEVTSDVLTTGPGQGRTFEVADGRPLTLVTTVDHDGFFRRIDELASRAD</sequence>
<keyword evidence="2" id="KW-0326">Glycosidase</keyword>
<dbReference type="Pfam" id="PF01156">
    <property type="entry name" value="IU_nuc_hydro"/>
    <property type="match status" value="1"/>
</dbReference>
<dbReference type="InterPro" id="IPR036452">
    <property type="entry name" value="Ribo_hydro-like"/>
</dbReference>
<evidence type="ECO:0000313" key="5">
    <source>
        <dbReference type="Proteomes" id="UP000033491"/>
    </source>
</evidence>
<dbReference type="OrthoDB" id="9797882at2"/>
<evidence type="ECO:0000259" key="3">
    <source>
        <dbReference type="Pfam" id="PF01156"/>
    </source>
</evidence>
<proteinExistence type="predicted"/>
<accession>A0A0F3RSU5</accession>